<proteinExistence type="predicted"/>
<comment type="caution">
    <text evidence="1">The sequence shown here is derived from an EMBL/GenBank/DDBJ whole genome shotgun (WGS) entry which is preliminary data.</text>
</comment>
<dbReference type="Proteomes" id="UP001321473">
    <property type="component" value="Unassembled WGS sequence"/>
</dbReference>
<sequence>MRAALVPPLPLRPPRVPAPLLLVVLVAAATLLVLGGRAAALAAPHRNRPAAEDEEEHVVASSHQEPEELLIAGFFPTTVNLSEGAIGRGVVPAVNLALRHINSSPHFLPGYKLDIIWNDTQVCSRSALTLVAPFFRCLPAPRGPPLDCGGLRNPHTSHLIAERS</sequence>
<dbReference type="AlphaFoldDB" id="A0AAQ4EL01"/>
<dbReference type="EMBL" id="JARKHS020014184">
    <property type="protein sequence ID" value="KAK8775397.1"/>
    <property type="molecule type" value="Genomic_DNA"/>
</dbReference>
<gene>
    <name evidence="1" type="ORF">V5799_031258</name>
</gene>
<reference evidence="1 2" key="1">
    <citation type="journal article" date="2023" name="Arcadia Sci">
        <title>De novo assembly of a long-read Amblyomma americanum tick genome.</title>
        <authorList>
            <person name="Chou S."/>
            <person name="Poskanzer K.E."/>
            <person name="Rollins M."/>
            <person name="Thuy-Boun P.S."/>
        </authorList>
    </citation>
    <scope>NUCLEOTIDE SEQUENCE [LARGE SCALE GENOMIC DNA]</scope>
    <source>
        <strain evidence="1">F_SG_1</strain>
        <tissue evidence="1">Salivary glands</tissue>
    </source>
</reference>
<accession>A0AAQ4EL01</accession>
<protein>
    <submittedName>
        <fullName evidence="1">Uncharacterized protein</fullName>
    </submittedName>
</protein>
<dbReference type="SUPFAM" id="SSF53822">
    <property type="entry name" value="Periplasmic binding protein-like I"/>
    <property type="match status" value="1"/>
</dbReference>
<name>A0AAQ4EL01_AMBAM</name>
<evidence type="ECO:0000313" key="1">
    <source>
        <dbReference type="EMBL" id="KAK8775397.1"/>
    </source>
</evidence>
<dbReference type="Gene3D" id="3.40.50.2300">
    <property type="match status" value="1"/>
</dbReference>
<dbReference type="InterPro" id="IPR028082">
    <property type="entry name" value="Peripla_BP_I"/>
</dbReference>
<organism evidence="1 2">
    <name type="scientific">Amblyomma americanum</name>
    <name type="common">Lone star tick</name>
    <dbReference type="NCBI Taxonomy" id="6943"/>
    <lineage>
        <taxon>Eukaryota</taxon>
        <taxon>Metazoa</taxon>
        <taxon>Ecdysozoa</taxon>
        <taxon>Arthropoda</taxon>
        <taxon>Chelicerata</taxon>
        <taxon>Arachnida</taxon>
        <taxon>Acari</taxon>
        <taxon>Parasitiformes</taxon>
        <taxon>Ixodida</taxon>
        <taxon>Ixodoidea</taxon>
        <taxon>Ixodidae</taxon>
        <taxon>Amblyomminae</taxon>
        <taxon>Amblyomma</taxon>
    </lineage>
</organism>
<keyword evidence="2" id="KW-1185">Reference proteome</keyword>
<evidence type="ECO:0000313" key="2">
    <source>
        <dbReference type="Proteomes" id="UP001321473"/>
    </source>
</evidence>